<sequence length="90" mass="10260">MKLNKYEFALLNIINEYNNGNGIGTPTLDRLFYNKVEEISDLKNVYDVRWIPLIENLTKLCLVERSPSGKGTIITSKGKSVLLNFRNTPV</sequence>
<evidence type="ECO:0000313" key="1">
    <source>
        <dbReference type="EMBL" id="MEB3347108.1"/>
    </source>
</evidence>
<protein>
    <submittedName>
        <fullName evidence="1">Uncharacterized protein</fullName>
    </submittedName>
</protein>
<organism evidence="1 2">
    <name type="scientific">Aquimarina gracilis</name>
    <dbReference type="NCBI Taxonomy" id="874422"/>
    <lineage>
        <taxon>Bacteria</taxon>
        <taxon>Pseudomonadati</taxon>
        <taxon>Bacteroidota</taxon>
        <taxon>Flavobacteriia</taxon>
        <taxon>Flavobacteriales</taxon>
        <taxon>Flavobacteriaceae</taxon>
        <taxon>Aquimarina</taxon>
    </lineage>
</organism>
<name>A0ABU5ZYY4_9FLAO</name>
<dbReference type="Proteomes" id="UP001327027">
    <property type="component" value="Unassembled WGS sequence"/>
</dbReference>
<evidence type="ECO:0000313" key="2">
    <source>
        <dbReference type="Proteomes" id="UP001327027"/>
    </source>
</evidence>
<keyword evidence="2" id="KW-1185">Reference proteome</keyword>
<reference evidence="1 2" key="1">
    <citation type="journal article" date="2013" name="Int. J. Syst. Evol. Microbiol.">
        <title>Aquimarina gracilis sp. nov., isolated from the gut microflora of a mussel, Mytilus coruscus, and emended description of Aquimarina spongiae.</title>
        <authorList>
            <person name="Park S.C."/>
            <person name="Choe H.N."/>
            <person name="Baik K.S."/>
            <person name="Seong C.N."/>
        </authorList>
    </citation>
    <scope>NUCLEOTIDE SEQUENCE [LARGE SCALE GENOMIC DNA]</scope>
    <source>
        <strain evidence="1 2">PSC32</strain>
    </source>
</reference>
<proteinExistence type="predicted"/>
<accession>A0ABU5ZYY4</accession>
<gene>
    <name evidence="1" type="ORF">U6A24_16665</name>
</gene>
<comment type="caution">
    <text evidence="1">The sequence shown here is derived from an EMBL/GenBank/DDBJ whole genome shotgun (WGS) entry which is preliminary data.</text>
</comment>
<dbReference type="EMBL" id="JAYKLX010000007">
    <property type="protein sequence ID" value="MEB3347108.1"/>
    <property type="molecule type" value="Genomic_DNA"/>
</dbReference>
<dbReference type="RefSeq" id="WP_324181128.1">
    <property type="nucleotide sequence ID" value="NZ_BAABAW010000020.1"/>
</dbReference>